<reference evidence="11 12" key="1">
    <citation type="submission" date="2021-01" db="EMBL/GenBank/DDBJ databases">
        <title>Genomic Encyclopedia of Type Strains, Phase IV (KMG-IV): sequencing the most valuable type-strain genomes for metagenomic binning, comparative biology and taxonomic classification.</title>
        <authorList>
            <person name="Goeker M."/>
        </authorList>
    </citation>
    <scope>NUCLEOTIDE SEQUENCE [LARGE SCALE GENOMIC DNA]</scope>
    <source>
        <strain evidence="11 12">DSM 23711</strain>
    </source>
</reference>
<accession>A0ABS2N541</accession>
<keyword evidence="8 9" id="KW-0472">Membrane</keyword>
<feature type="transmembrane region" description="Helical" evidence="9">
    <location>
        <begin position="205"/>
        <end position="227"/>
    </location>
</feature>
<evidence type="ECO:0000313" key="11">
    <source>
        <dbReference type="EMBL" id="MBM7573000.1"/>
    </source>
</evidence>
<evidence type="ECO:0000256" key="4">
    <source>
        <dbReference type="ARBA" id="ARBA00022475"/>
    </source>
</evidence>
<dbReference type="Proteomes" id="UP001296943">
    <property type="component" value="Unassembled WGS sequence"/>
</dbReference>
<evidence type="ECO:0000313" key="12">
    <source>
        <dbReference type="Proteomes" id="UP001296943"/>
    </source>
</evidence>
<keyword evidence="12" id="KW-1185">Reference proteome</keyword>
<evidence type="ECO:0000256" key="6">
    <source>
        <dbReference type="ARBA" id="ARBA00022692"/>
    </source>
</evidence>
<evidence type="ECO:0000259" key="10">
    <source>
        <dbReference type="PROSITE" id="PS50928"/>
    </source>
</evidence>
<feature type="transmembrane region" description="Helical" evidence="9">
    <location>
        <begin position="130"/>
        <end position="152"/>
    </location>
</feature>
<dbReference type="RefSeq" id="WP_239584450.1">
    <property type="nucleotide sequence ID" value="NZ_JAFBDR010000024.1"/>
</dbReference>
<dbReference type="InterPro" id="IPR050901">
    <property type="entry name" value="BP-dep_ABC_trans_perm"/>
</dbReference>
<organism evidence="11 12">
    <name type="scientific">Aquibacillus albus</name>
    <dbReference type="NCBI Taxonomy" id="1168171"/>
    <lineage>
        <taxon>Bacteria</taxon>
        <taxon>Bacillati</taxon>
        <taxon>Bacillota</taxon>
        <taxon>Bacilli</taxon>
        <taxon>Bacillales</taxon>
        <taxon>Bacillaceae</taxon>
        <taxon>Aquibacillus</taxon>
    </lineage>
</organism>
<dbReference type="PROSITE" id="PS50928">
    <property type="entry name" value="ABC_TM1"/>
    <property type="match status" value="1"/>
</dbReference>
<sequence length="299" mass="33428">MNTTTVVDKQTKQTNPNLKKVKTSNGIKRTASLILNVFLFLLSATCLFPIIWVAYSSLKTQKEFSLNIISLPTQFHFQNFIDAIEITNMGTLLFNSTYVTVISVVLTLVLGFVTAYVLSRFTFKGRAIVYTLFLLGMLIPIHSLLIPIFALFNSVNIANKWYTLIFPNVAFNLPIVIFLIENFIRTIPKELEEAAYIDGSSMLKTMFYIILPICKPVLATALVLSFLHTWNEFPFALVLINDQNLRTIPVGLANFTSSFTVNYPQLMAALVIAILPVVIVYLVANKQIIKGMAAGAIKS</sequence>
<evidence type="ECO:0000256" key="1">
    <source>
        <dbReference type="ARBA" id="ARBA00004651"/>
    </source>
</evidence>
<comment type="similarity">
    <text evidence="2">Belongs to the binding-protein-dependent transport system permease family. MalFG subfamily.</text>
</comment>
<evidence type="ECO:0000256" key="5">
    <source>
        <dbReference type="ARBA" id="ARBA00022597"/>
    </source>
</evidence>
<keyword evidence="6 9" id="KW-0812">Transmembrane</keyword>
<dbReference type="Gene3D" id="1.10.3720.10">
    <property type="entry name" value="MetI-like"/>
    <property type="match status" value="1"/>
</dbReference>
<keyword evidence="4" id="KW-1003">Cell membrane</keyword>
<evidence type="ECO:0000256" key="8">
    <source>
        <dbReference type="ARBA" id="ARBA00023136"/>
    </source>
</evidence>
<keyword evidence="5" id="KW-0762">Sugar transport</keyword>
<name>A0ABS2N541_9BACI</name>
<dbReference type="CDD" id="cd06261">
    <property type="entry name" value="TM_PBP2"/>
    <property type="match status" value="1"/>
</dbReference>
<keyword evidence="7 9" id="KW-1133">Transmembrane helix</keyword>
<dbReference type="SUPFAM" id="SSF161098">
    <property type="entry name" value="MetI-like"/>
    <property type="match status" value="1"/>
</dbReference>
<feature type="transmembrane region" description="Helical" evidence="9">
    <location>
        <begin position="266"/>
        <end position="284"/>
    </location>
</feature>
<feature type="transmembrane region" description="Helical" evidence="9">
    <location>
        <begin position="164"/>
        <end position="184"/>
    </location>
</feature>
<comment type="subcellular location">
    <subcellularLocation>
        <location evidence="1 9">Cell membrane</location>
        <topology evidence="1 9">Multi-pass membrane protein</topology>
    </subcellularLocation>
</comment>
<evidence type="ECO:0000256" key="7">
    <source>
        <dbReference type="ARBA" id="ARBA00022989"/>
    </source>
</evidence>
<dbReference type="Pfam" id="PF00528">
    <property type="entry name" value="BPD_transp_1"/>
    <property type="match status" value="1"/>
</dbReference>
<dbReference type="InterPro" id="IPR035906">
    <property type="entry name" value="MetI-like_sf"/>
</dbReference>
<comment type="caution">
    <text evidence="11">The sequence shown here is derived from an EMBL/GenBank/DDBJ whole genome shotgun (WGS) entry which is preliminary data.</text>
</comment>
<dbReference type="PANTHER" id="PTHR32243:SF50">
    <property type="entry name" value="MALTOSE_MALTODEXTRIN TRANSPORT SYSTEM PERMEASE PROTEIN MALG"/>
    <property type="match status" value="1"/>
</dbReference>
<feature type="transmembrane region" description="Helical" evidence="9">
    <location>
        <begin position="33"/>
        <end position="55"/>
    </location>
</feature>
<dbReference type="EMBL" id="JAFBDR010000024">
    <property type="protein sequence ID" value="MBM7573000.1"/>
    <property type="molecule type" value="Genomic_DNA"/>
</dbReference>
<protein>
    <submittedName>
        <fullName evidence="11">Raffinose/stachyose/melibiose transport system permease protein</fullName>
    </submittedName>
</protein>
<evidence type="ECO:0000256" key="2">
    <source>
        <dbReference type="ARBA" id="ARBA00009047"/>
    </source>
</evidence>
<dbReference type="PANTHER" id="PTHR32243">
    <property type="entry name" value="MALTOSE TRANSPORT SYSTEM PERMEASE-RELATED"/>
    <property type="match status" value="1"/>
</dbReference>
<gene>
    <name evidence="11" type="ORF">JOC48_003548</name>
</gene>
<feature type="domain" description="ABC transmembrane type-1" evidence="10">
    <location>
        <begin position="93"/>
        <end position="284"/>
    </location>
</feature>
<keyword evidence="3 9" id="KW-0813">Transport</keyword>
<dbReference type="InterPro" id="IPR000515">
    <property type="entry name" value="MetI-like"/>
</dbReference>
<evidence type="ECO:0000256" key="9">
    <source>
        <dbReference type="RuleBase" id="RU363032"/>
    </source>
</evidence>
<proteinExistence type="inferred from homology"/>
<feature type="transmembrane region" description="Helical" evidence="9">
    <location>
        <begin position="98"/>
        <end position="118"/>
    </location>
</feature>
<evidence type="ECO:0000256" key="3">
    <source>
        <dbReference type="ARBA" id="ARBA00022448"/>
    </source>
</evidence>